<reference evidence="8" key="1">
    <citation type="submission" date="2021-01" db="EMBL/GenBank/DDBJ databases">
        <authorList>
            <person name="Corre E."/>
            <person name="Pelletier E."/>
            <person name="Niang G."/>
            <person name="Scheremetjew M."/>
            <person name="Finn R."/>
            <person name="Kale V."/>
            <person name="Holt S."/>
            <person name="Cochrane G."/>
            <person name="Meng A."/>
            <person name="Brown T."/>
            <person name="Cohen L."/>
        </authorList>
    </citation>
    <scope>NUCLEOTIDE SEQUENCE</scope>
    <source>
        <strain evidence="8">NY070348D</strain>
    </source>
</reference>
<evidence type="ECO:0000256" key="3">
    <source>
        <dbReference type="ARBA" id="ARBA00022670"/>
    </source>
</evidence>
<dbReference type="PANTHER" id="PTHR46896">
    <property type="entry name" value="SENTRIN-SPECIFIC PROTEASE"/>
    <property type="match status" value="1"/>
</dbReference>
<feature type="compositionally biased region" description="Basic and acidic residues" evidence="6">
    <location>
        <begin position="649"/>
        <end position="660"/>
    </location>
</feature>
<gene>
    <name evidence="8" type="ORF">QSP1433_LOCUS1433</name>
</gene>
<comment type="similarity">
    <text evidence="1">Belongs to the peptidase C48 family.</text>
</comment>
<sequence>MSSNEDAMDTLDDVITLKKQTFNVKTPPSGKKVHVRDAKKKTKHRKYNDVKKPRQIATAFAKRHATLKQEAYEGEQDRIDWGVYSDAKSPRLGRDGNGLVVKKSSTKKKKKMRDQYLSEILKDESEFDASENLGRRVEKKTFCFGDFLSKKEGVRTLGNNKVVGEAGEFRRSRGARTSNQANKADRRGNVTRFQFLLVHGYVGDQEKSYHCVNPIVEYLERELLFASGDDKTKDRFTIDVSNIKFIHQSSPTVSPVDTGKKTLFVSLCLGPTEGGKIQLHDGSQLTFSYATLVFKDAAVSQFILHLCNKYKAIMDLEIEKTGAGFPEPLEKVLKAEKGWFQYENVNEVKNVKESGPTPSKTVVQQPSRRKVERFGLPERSTRVSSRVRSRAGRNSFGFKKAEMDHIAFTYPPEATKNEITVRKSDMVRAEPGVYLNDILIDFYVRYLLHQEKKFELVRAKLETDVYPFSSLFLKRMLDAHRRYRNNSTKIFEEVERWGRRVKIFNKKILVIPINDSLHWSLAIVCNVDQLPAKLLNGEYLPKKEPLERIAYDVDLDAPPRRKHRKLNPTSSPSANTDIKTGAQEEDMNVSDANEQKRQHVETDLKAKELHSDDKKAKTPSSRRTYSDDDVVLGEEKKNEDKAISKANETERIIVDAKEPDSVGNSSESSSGADLHGTMAQKTNEQDTCDSALKSSTTSASHSNTSKGSVEAAVKTPVESVAAPPQEESGIDQVAKVKTDEKTGAHPKDHIKTNENVPMGLSDKEKAKLRAEFAPRDLSREPCILLLDSLNCHNSSKMSKMVKLYLRKTLEAKINSSVCVSEEEYTNMVSREHFPVLQPKCPTQKNSHDCGLYVLRFIEEFLDGYTYGTIKLDNVNESSRKVIQSDWFTQELIDRYRTNISVILRTCYDNHQKKNGSTICEGATLEVSSSDEIEIVTKK</sequence>
<proteinExistence type="inferred from homology"/>
<protein>
    <recommendedName>
        <fullName evidence="7">Ubiquitin-like protease family profile domain-containing protein</fullName>
    </recommendedName>
</protein>
<accession>A0A7S2RC70</accession>
<dbReference type="PROSITE" id="PS50600">
    <property type="entry name" value="ULP_PROTEASE"/>
    <property type="match status" value="1"/>
</dbReference>
<dbReference type="InterPro" id="IPR003653">
    <property type="entry name" value="Peptidase_C48_C"/>
</dbReference>
<feature type="region of interest" description="Disordered" evidence="6">
    <location>
        <begin position="649"/>
        <end position="732"/>
    </location>
</feature>
<dbReference type="GO" id="GO:0016926">
    <property type="term" value="P:protein desumoylation"/>
    <property type="evidence" value="ECO:0007669"/>
    <property type="project" value="TreeGrafter"/>
</dbReference>
<dbReference type="AlphaFoldDB" id="A0A7S2RC70"/>
<feature type="compositionally biased region" description="Polar residues" evidence="6">
    <location>
        <begin position="567"/>
        <end position="578"/>
    </location>
</feature>
<keyword evidence="5" id="KW-0378">Hydrolase</keyword>
<dbReference type="InterPro" id="IPR038765">
    <property type="entry name" value="Papain-like_cys_pep_sf"/>
</dbReference>
<keyword evidence="4" id="KW-0833">Ubl conjugation pathway</keyword>
<feature type="compositionally biased region" description="Basic residues" evidence="6">
    <location>
        <begin position="31"/>
        <end position="46"/>
    </location>
</feature>
<dbReference type="SUPFAM" id="SSF54001">
    <property type="entry name" value="Cysteine proteinases"/>
    <property type="match status" value="1"/>
</dbReference>
<evidence type="ECO:0000259" key="7">
    <source>
        <dbReference type="PROSITE" id="PS50600"/>
    </source>
</evidence>
<dbReference type="GO" id="GO:0005737">
    <property type="term" value="C:cytoplasm"/>
    <property type="evidence" value="ECO:0007669"/>
    <property type="project" value="TreeGrafter"/>
</dbReference>
<evidence type="ECO:0000256" key="1">
    <source>
        <dbReference type="ARBA" id="ARBA00005234"/>
    </source>
</evidence>
<organism evidence="8">
    <name type="scientific">Mucochytrium quahogii</name>
    <dbReference type="NCBI Taxonomy" id="96639"/>
    <lineage>
        <taxon>Eukaryota</taxon>
        <taxon>Sar</taxon>
        <taxon>Stramenopiles</taxon>
        <taxon>Bigyra</taxon>
        <taxon>Labyrinthulomycetes</taxon>
        <taxon>Thraustochytrida</taxon>
        <taxon>Thraustochytriidae</taxon>
        <taxon>Mucochytrium</taxon>
    </lineage>
</organism>
<keyword evidence="2" id="KW-0597">Phosphoprotein</keyword>
<dbReference type="InterPro" id="IPR051947">
    <property type="entry name" value="Sentrin-specific_protease"/>
</dbReference>
<dbReference type="PANTHER" id="PTHR46896:SF3">
    <property type="entry name" value="FI06413P-RELATED"/>
    <property type="match status" value="1"/>
</dbReference>
<dbReference type="EMBL" id="HBHK01002463">
    <property type="protein sequence ID" value="CAD9665646.1"/>
    <property type="molecule type" value="Transcribed_RNA"/>
</dbReference>
<feature type="region of interest" description="Disordered" evidence="6">
    <location>
        <begin position="25"/>
        <end position="47"/>
    </location>
</feature>
<dbReference type="GO" id="GO:0070139">
    <property type="term" value="F:SUMO-specific endopeptidase activity"/>
    <property type="evidence" value="ECO:0007669"/>
    <property type="project" value="TreeGrafter"/>
</dbReference>
<evidence type="ECO:0000256" key="2">
    <source>
        <dbReference type="ARBA" id="ARBA00022553"/>
    </source>
</evidence>
<evidence type="ECO:0000313" key="8">
    <source>
        <dbReference type="EMBL" id="CAD9665646.1"/>
    </source>
</evidence>
<dbReference type="Gene3D" id="1.10.418.20">
    <property type="match status" value="1"/>
</dbReference>
<keyword evidence="3" id="KW-0645">Protease</keyword>
<feature type="compositionally biased region" description="Basic and acidic residues" evidence="6">
    <location>
        <begin position="593"/>
        <end position="616"/>
    </location>
</feature>
<name>A0A7S2RC70_9STRA</name>
<dbReference type="GO" id="GO:0005634">
    <property type="term" value="C:nucleus"/>
    <property type="evidence" value="ECO:0007669"/>
    <property type="project" value="TreeGrafter"/>
</dbReference>
<dbReference type="GO" id="GO:0006508">
    <property type="term" value="P:proteolysis"/>
    <property type="evidence" value="ECO:0007669"/>
    <property type="project" value="UniProtKB-KW"/>
</dbReference>
<feature type="region of interest" description="Disordered" evidence="6">
    <location>
        <begin position="558"/>
        <end position="633"/>
    </location>
</feature>
<feature type="domain" description="Ubiquitin-like protease family profile" evidence="7">
    <location>
        <begin position="419"/>
        <end position="860"/>
    </location>
</feature>
<dbReference type="Gene3D" id="3.40.395.10">
    <property type="entry name" value="Adenoviral Proteinase, Chain A"/>
    <property type="match status" value="1"/>
</dbReference>
<dbReference type="Pfam" id="PF02902">
    <property type="entry name" value="Peptidase_C48"/>
    <property type="match status" value="2"/>
</dbReference>
<dbReference type="Gene3D" id="3.30.310.130">
    <property type="entry name" value="Ubiquitin-related"/>
    <property type="match status" value="1"/>
</dbReference>
<feature type="compositionally biased region" description="Low complexity" evidence="6">
    <location>
        <begin position="690"/>
        <end position="706"/>
    </location>
</feature>
<evidence type="ECO:0000256" key="4">
    <source>
        <dbReference type="ARBA" id="ARBA00022786"/>
    </source>
</evidence>
<evidence type="ECO:0000256" key="6">
    <source>
        <dbReference type="SAM" id="MobiDB-lite"/>
    </source>
</evidence>
<evidence type="ECO:0000256" key="5">
    <source>
        <dbReference type="ARBA" id="ARBA00022801"/>
    </source>
</evidence>